<organism evidence="2">
    <name type="scientific">uncultured Prevotella sp</name>
    <dbReference type="NCBI Taxonomy" id="159272"/>
    <lineage>
        <taxon>Bacteria</taxon>
        <taxon>Pseudomonadati</taxon>
        <taxon>Bacteroidota</taxon>
        <taxon>Bacteroidia</taxon>
        <taxon>Bacteroidales</taxon>
        <taxon>Prevotellaceae</taxon>
        <taxon>Prevotella</taxon>
        <taxon>environmental samples</taxon>
    </lineage>
</organism>
<protein>
    <recommendedName>
        <fullName evidence="3">Macroglobulin domain-containing protein</fullName>
    </recommendedName>
</protein>
<reference evidence="2" key="1">
    <citation type="journal article" date="2020" name="J. ISSAAS">
        <title>Lactobacilli and other gastrointestinal microbiota of Peromyscus leucopus, reservoir host for agents of Lyme disease and other zoonoses in North America.</title>
        <authorList>
            <person name="Milovic A."/>
            <person name="Bassam K."/>
            <person name="Shao H."/>
            <person name="Chatzistamou I."/>
            <person name="Tufts D.M."/>
            <person name="Diuk-Wasser M."/>
            <person name="Barbour A.G."/>
        </authorList>
    </citation>
    <scope>NUCLEOTIDE SEQUENCE</scope>
    <source>
        <strain evidence="2">LL70</strain>
    </source>
</reference>
<accession>A0A6G8F0Z5</accession>
<gene>
    <name evidence="2" type="ORF">Prevot485_0680</name>
</gene>
<evidence type="ECO:0000313" key="2">
    <source>
        <dbReference type="EMBL" id="QIM09969.1"/>
    </source>
</evidence>
<dbReference type="EMBL" id="MN990733">
    <property type="protein sequence ID" value="QIM09969.1"/>
    <property type="molecule type" value="Genomic_DNA"/>
</dbReference>
<sequence length="936" mass="105032">MKQLRTIRLAVLSLLCCLVATAKGDALDNLETLLRDQPQIHEKIYVHTDNSSYFIGDTLWYKAYVVRADNLQPTNMSKLLYVELLTPDGYLVERQHVVVSGNGLTCGQFALPDSLYSGYYEIRAYTRWQLNFNVTKKDYTSDDRLKFYGSQAADDFFRNFEGLYSRVLPVYQKPKKAGDYTDRYMSRRPKQRVLKEKISLHCNFFPEGGQLVKGVPGRVAFEITDNNGQQLDIEGTLSDGRKIRPSHMGRGFFSVTPGASPLKAAFEWNGKQYTFPLPKAHDTGASLALDIENAKVAVKANGVSPAAYAILCRGKLVTFSRMNGSGDINLNVAECPTGINEVIVYDSQAQPLASRLFFVNHHDYGIPVDVQLTADGDTVGKKTTLKPYAPVDLAIKVPVQQDWAGSFSIAVRDAQTDERGYDNGNIMTDMLLSSELKGFIANPAYYFAADDAQHRADLDLLMMVQGWRRYKRAEKLRYTPERGLTFEGTVMTIPSIADLLEIDDVQSAGKQATNIADQMLAEMESISGLKDVGITTSDDEETADAQTGIDPDATDDIEIEWADDSDTKLGSGYVKRSVLVEAELNKDGETAGAVTRTDRNGHFVINLPAYYDSAVLFAKAYNKKDSVQKNMQSSKVDANMVNERAFPDYFVKRDAIHPVFSQPYSWYQINSPELFFVDEDDDEQISAGSRLAGNHMLQTVVVSAKRRGKRSIDMKKPAIVMDMYQAYNEASDYGLMLGVADFKRMPMAIATYFVGNMGRRNQFNLRAMVDGTTFFRNYTPSVNEYDKPKTATAVFNLLRLKRLQNVKVYTDYDLRTDSGDVVESHAADVTLQFESISNDGQRYSYRDRRYILPGITYPEQFYSPDYSTAVPDKPKDYRRTLYWNPNPKIDKDGTFHARFFNNSRDTRVTVSAAGVGRTVPDGSGGHKGNGVQLFYK</sequence>
<feature type="chain" id="PRO_5026222869" description="Macroglobulin domain-containing protein" evidence="1">
    <location>
        <begin position="23"/>
        <end position="936"/>
    </location>
</feature>
<evidence type="ECO:0000256" key="1">
    <source>
        <dbReference type="SAM" id="SignalP"/>
    </source>
</evidence>
<keyword evidence="1" id="KW-0732">Signal</keyword>
<dbReference type="AlphaFoldDB" id="A0A6G8F0Z5"/>
<feature type="signal peptide" evidence="1">
    <location>
        <begin position="1"/>
        <end position="22"/>
    </location>
</feature>
<proteinExistence type="predicted"/>
<name>A0A6G8F0Z5_9BACT</name>
<evidence type="ECO:0008006" key="3">
    <source>
        <dbReference type="Google" id="ProtNLM"/>
    </source>
</evidence>
<dbReference type="Gene3D" id="2.60.40.1930">
    <property type="match status" value="1"/>
</dbReference>